<gene>
    <name evidence="13" type="ORF">HRQ91_03320</name>
</gene>
<dbReference type="SFLD" id="SFLDS00003">
    <property type="entry name" value="Haloacid_Dehalogenase"/>
    <property type="match status" value="1"/>
</dbReference>
<feature type="transmembrane region" description="Helical" evidence="11">
    <location>
        <begin position="783"/>
        <end position="805"/>
    </location>
</feature>
<dbReference type="PROSITE" id="PS50846">
    <property type="entry name" value="HMA_2"/>
    <property type="match status" value="1"/>
</dbReference>
<dbReference type="InterPro" id="IPR023299">
    <property type="entry name" value="ATPase_P-typ_cyto_dom_N"/>
</dbReference>
<dbReference type="InterPro" id="IPR006121">
    <property type="entry name" value="HMA_dom"/>
</dbReference>
<keyword evidence="4 11" id="KW-0812">Transmembrane</keyword>
<keyword evidence="10 11" id="KW-0472">Membrane</keyword>
<feature type="transmembrane region" description="Helical" evidence="11">
    <location>
        <begin position="758"/>
        <end position="777"/>
    </location>
</feature>
<organism evidence="13 14">
    <name type="scientific">Treponema parvum</name>
    <dbReference type="NCBI Taxonomy" id="138851"/>
    <lineage>
        <taxon>Bacteria</taxon>
        <taxon>Pseudomonadati</taxon>
        <taxon>Spirochaetota</taxon>
        <taxon>Spirochaetia</taxon>
        <taxon>Spirochaetales</taxon>
        <taxon>Treponemataceae</taxon>
        <taxon>Treponema</taxon>
    </lineage>
</organism>
<evidence type="ECO:0000256" key="2">
    <source>
        <dbReference type="ARBA" id="ARBA00006024"/>
    </source>
</evidence>
<comment type="similarity">
    <text evidence="2 11">Belongs to the cation transport ATPase (P-type) (TC 3.A.3) family. Type IB subfamily.</text>
</comment>
<evidence type="ECO:0000256" key="10">
    <source>
        <dbReference type="ARBA" id="ARBA00023136"/>
    </source>
</evidence>
<sequence length="812" mass="85566">MSVKEIYEIEGMSCAACSAAVERVTRKLPGMIRSDVNLATNKMSVEYEPSSITPELIIEKVKNAGFGCKPYKNDSCNTAGDKAAASRKKAGDEEEKKALKALKDQKTSLAVSLFFAAILLYVSMGSMLTPSAPLPDIFNMHTHPVNFALLELLLALPIMYLGRRFYFRGFKALFHGNPDMDTLVAIGSSVAFIYSLSLTFLIEDNSHIVHSLFYESAAVVIAFVSIGKFLEGRSKEKTKEAIKSLVELVPDTALVIQPDGSVLETPVEAILPGMILSVRAGEKIPLDGIVESGLSSADESMLTGESMPVEKKQGDAVIGGSLNGNGLLTVRVTKTGGDTVLSKIIAFVEEAQGKKAPISRLADRVAGVFVPLVIGIALFASLLWTVIGILGAGGIIQLPSGWNISVGFVLRVMTSVLVIACPCALGLATPTAIMVGTGLGALNGILIRSGEALETTHFIDTVVLDKTGTVTEGKPVVTEVVTASGTEEEKERLLKLAADLEKTSVHPIAAALTDAAKTFAEKKNCGGENAGAADRGSVPGAEICRASEAGLPSAGIGEDITDLQNVPGRGVRAFRDKKNVFAGNAAFMAENSIDVSAFEKKASECGAQGKSIVYVAESNLALGFAAVADTVKSDSAEAIRRLKKEGIRVILLTGDNKKAADYIGSKVNTDRVVAEVLPQDKARIIEDLQKEGAKVMMVGDGINDAPALVQADVGAAIGAGSDVAVESGDIVLMRNSLSDVPRAIRLSRMTISNIKENLFWAFCYNVVGIPIAAGALFPAFGILLTPMFGGLAMSLSSVCVVLNALRLKTKRL</sequence>
<dbReference type="EMBL" id="CP054142">
    <property type="protein sequence ID" value="QTQ13564.1"/>
    <property type="molecule type" value="Genomic_DNA"/>
</dbReference>
<dbReference type="SFLD" id="SFLDG00002">
    <property type="entry name" value="C1.7:_P-type_atpase_like"/>
    <property type="match status" value="1"/>
</dbReference>
<evidence type="ECO:0000313" key="14">
    <source>
        <dbReference type="Proteomes" id="UP000671908"/>
    </source>
</evidence>
<dbReference type="PRINTS" id="PR00119">
    <property type="entry name" value="CATATPASE"/>
</dbReference>
<keyword evidence="9 11" id="KW-1133">Transmembrane helix</keyword>
<feature type="transmembrane region" description="Helical" evidence="11">
    <location>
        <begin position="107"/>
        <end position="124"/>
    </location>
</feature>
<dbReference type="SFLD" id="SFLDF00027">
    <property type="entry name" value="p-type_atpase"/>
    <property type="match status" value="1"/>
</dbReference>
<dbReference type="InterPro" id="IPR023214">
    <property type="entry name" value="HAD_sf"/>
</dbReference>
<dbReference type="InterPro" id="IPR023298">
    <property type="entry name" value="ATPase_P-typ_TM_dom_sf"/>
</dbReference>
<evidence type="ECO:0000256" key="11">
    <source>
        <dbReference type="RuleBase" id="RU362081"/>
    </source>
</evidence>
<keyword evidence="3" id="KW-0813">Transport</keyword>
<name>A0A975F2Y3_9SPIR</name>
<dbReference type="FunFam" id="2.70.150.10:FF:000002">
    <property type="entry name" value="Copper-transporting ATPase 1, putative"/>
    <property type="match status" value="1"/>
</dbReference>
<dbReference type="InterPro" id="IPR027256">
    <property type="entry name" value="P-typ_ATPase_IB"/>
</dbReference>
<evidence type="ECO:0000256" key="8">
    <source>
        <dbReference type="ARBA" id="ARBA00022967"/>
    </source>
</evidence>
<dbReference type="GO" id="GO:0005524">
    <property type="term" value="F:ATP binding"/>
    <property type="evidence" value="ECO:0007669"/>
    <property type="project" value="UniProtKB-UniRule"/>
</dbReference>
<keyword evidence="6 11" id="KW-0547">Nucleotide-binding</keyword>
<protein>
    <submittedName>
        <fullName evidence="13">Copper-translocating P-type ATPase</fullName>
    </submittedName>
</protein>
<dbReference type="Gene3D" id="3.40.50.1000">
    <property type="entry name" value="HAD superfamily/HAD-like"/>
    <property type="match status" value="1"/>
</dbReference>
<dbReference type="CDD" id="cd02094">
    <property type="entry name" value="P-type_ATPase_Cu-like"/>
    <property type="match status" value="1"/>
</dbReference>
<dbReference type="GO" id="GO:0005507">
    <property type="term" value="F:copper ion binding"/>
    <property type="evidence" value="ECO:0007669"/>
    <property type="project" value="TreeGrafter"/>
</dbReference>
<dbReference type="KEGG" id="tpav:HRQ91_03320"/>
<evidence type="ECO:0000256" key="1">
    <source>
        <dbReference type="ARBA" id="ARBA00004127"/>
    </source>
</evidence>
<dbReference type="AlphaFoldDB" id="A0A975F2Y3"/>
<keyword evidence="7 11" id="KW-0067">ATP-binding</keyword>
<dbReference type="NCBIfam" id="TIGR01525">
    <property type="entry name" value="ATPase-IB_hvy"/>
    <property type="match status" value="1"/>
</dbReference>
<dbReference type="Pfam" id="PF00122">
    <property type="entry name" value="E1-E2_ATPase"/>
    <property type="match status" value="1"/>
</dbReference>
<dbReference type="GO" id="GO:0012505">
    <property type="term" value="C:endomembrane system"/>
    <property type="evidence" value="ECO:0007669"/>
    <property type="project" value="UniProtKB-SubCell"/>
</dbReference>
<dbReference type="InterPro" id="IPR001757">
    <property type="entry name" value="P_typ_ATPase"/>
</dbReference>
<dbReference type="InterPro" id="IPR008250">
    <property type="entry name" value="ATPase_P-typ_transduc_dom_A_sf"/>
</dbReference>
<dbReference type="Gene3D" id="2.70.150.10">
    <property type="entry name" value="Calcium-transporting ATPase, cytoplasmic transduction domain A"/>
    <property type="match status" value="1"/>
</dbReference>
<dbReference type="InterPro" id="IPR059000">
    <property type="entry name" value="ATPase_P-type_domA"/>
</dbReference>
<dbReference type="NCBIfam" id="TIGR01494">
    <property type="entry name" value="ATPase_P-type"/>
    <property type="match status" value="2"/>
</dbReference>
<dbReference type="GO" id="GO:0016887">
    <property type="term" value="F:ATP hydrolysis activity"/>
    <property type="evidence" value="ECO:0007669"/>
    <property type="project" value="InterPro"/>
</dbReference>
<dbReference type="PANTHER" id="PTHR43520">
    <property type="entry name" value="ATP7, ISOFORM B"/>
    <property type="match status" value="1"/>
</dbReference>
<dbReference type="FunFam" id="3.30.70.100:FF:000001">
    <property type="entry name" value="ATPase copper transporting beta"/>
    <property type="match status" value="1"/>
</dbReference>
<dbReference type="SUPFAM" id="SSF56784">
    <property type="entry name" value="HAD-like"/>
    <property type="match status" value="1"/>
</dbReference>
<dbReference type="Pfam" id="PF00702">
    <property type="entry name" value="Hydrolase"/>
    <property type="match status" value="1"/>
</dbReference>
<feature type="transmembrane region" description="Helical" evidence="11">
    <location>
        <begin position="144"/>
        <end position="162"/>
    </location>
</feature>
<evidence type="ECO:0000256" key="4">
    <source>
        <dbReference type="ARBA" id="ARBA00022692"/>
    </source>
</evidence>
<keyword evidence="5 11" id="KW-0479">Metal-binding</keyword>
<feature type="transmembrane region" description="Helical" evidence="11">
    <location>
        <begin position="208"/>
        <end position="230"/>
    </location>
</feature>
<keyword evidence="11" id="KW-1003">Cell membrane</keyword>
<dbReference type="PROSITE" id="PS00154">
    <property type="entry name" value="ATPASE_E1_E2"/>
    <property type="match status" value="1"/>
</dbReference>
<feature type="transmembrane region" description="Helical" evidence="11">
    <location>
        <begin position="183"/>
        <end position="202"/>
    </location>
</feature>
<dbReference type="GO" id="GO:0043682">
    <property type="term" value="F:P-type divalent copper transporter activity"/>
    <property type="evidence" value="ECO:0007669"/>
    <property type="project" value="TreeGrafter"/>
</dbReference>
<keyword evidence="14" id="KW-1185">Reference proteome</keyword>
<proteinExistence type="inferred from homology"/>
<dbReference type="PANTHER" id="PTHR43520:SF8">
    <property type="entry name" value="P-TYPE CU(+) TRANSPORTER"/>
    <property type="match status" value="1"/>
</dbReference>
<dbReference type="GO" id="GO:0055070">
    <property type="term" value="P:copper ion homeostasis"/>
    <property type="evidence" value="ECO:0007669"/>
    <property type="project" value="TreeGrafter"/>
</dbReference>
<keyword evidence="8" id="KW-1278">Translocase</keyword>
<dbReference type="GO" id="GO:0005886">
    <property type="term" value="C:plasma membrane"/>
    <property type="evidence" value="ECO:0007669"/>
    <property type="project" value="UniProtKB-SubCell"/>
</dbReference>
<feature type="transmembrane region" description="Helical" evidence="11">
    <location>
        <begin position="365"/>
        <end position="396"/>
    </location>
</feature>
<dbReference type="RefSeq" id="WP_210120252.1">
    <property type="nucleotide sequence ID" value="NZ_CP054142.1"/>
</dbReference>
<dbReference type="CDD" id="cd00371">
    <property type="entry name" value="HMA"/>
    <property type="match status" value="1"/>
</dbReference>
<dbReference type="SUPFAM" id="SSF55008">
    <property type="entry name" value="HMA, heavy metal-associated domain"/>
    <property type="match status" value="1"/>
</dbReference>
<dbReference type="Gene3D" id="3.40.1110.10">
    <property type="entry name" value="Calcium-transporting ATPase, cytoplasmic domain N"/>
    <property type="match status" value="1"/>
</dbReference>
<evidence type="ECO:0000256" key="7">
    <source>
        <dbReference type="ARBA" id="ARBA00022840"/>
    </source>
</evidence>
<evidence type="ECO:0000256" key="9">
    <source>
        <dbReference type="ARBA" id="ARBA00022989"/>
    </source>
</evidence>
<evidence type="ECO:0000313" key="13">
    <source>
        <dbReference type="EMBL" id="QTQ13564.1"/>
    </source>
</evidence>
<dbReference type="Pfam" id="PF00403">
    <property type="entry name" value="HMA"/>
    <property type="match status" value="1"/>
</dbReference>
<feature type="domain" description="HMA" evidence="12">
    <location>
        <begin position="3"/>
        <end position="69"/>
    </location>
</feature>
<evidence type="ECO:0000256" key="6">
    <source>
        <dbReference type="ARBA" id="ARBA00022741"/>
    </source>
</evidence>
<dbReference type="Proteomes" id="UP000671908">
    <property type="component" value="Chromosome"/>
</dbReference>
<evidence type="ECO:0000256" key="5">
    <source>
        <dbReference type="ARBA" id="ARBA00022723"/>
    </source>
</evidence>
<dbReference type="SUPFAM" id="SSF81665">
    <property type="entry name" value="Calcium ATPase, transmembrane domain M"/>
    <property type="match status" value="1"/>
</dbReference>
<dbReference type="InterPro" id="IPR018303">
    <property type="entry name" value="ATPase_P-typ_P_site"/>
</dbReference>
<accession>A0A975F2Y3</accession>
<dbReference type="InterPro" id="IPR036412">
    <property type="entry name" value="HAD-like_sf"/>
</dbReference>
<evidence type="ECO:0000256" key="3">
    <source>
        <dbReference type="ARBA" id="ARBA00022448"/>
    </source>
</evidence>
<dbReference type="InterPro" id="IPR036163">
    <property type="entry name" value="HMA_dom_sf"/>
</dbReference>
<dbReference type="SUPFAM" id="SSF81653">
    <property type="entry name" value="Calcium ATPase, transduction domain A"/>
    <property type="match status" value="1"/>
</dbReference>
<reference evidence="13 14" key="1">
    <citation type="journal article" date="2021" name="Microbiol. Resour. Announc.">
        <title>Complete Genome Sequences of Three Human Oral Treponema parvum Isolates.</title>
        <authorList>
            <person name="Zeng H."/>
            <person name="Watt R.M."/>
        </authorList>
    </citation>
    <scope>NUCLEOTIDE SEQUENCE [LARGE SCALE GENOMIC DNA]</scope>
    <source>
        <strain evidence="13 14">ATCC 700770</strain>
    </source>
</reference>
<feature type="transmembrane region" description="Helical" evidence="11">
    <location>
        <begin position="408"/>
        <end position="428"/>
    </location>
</feature>
<dbReference type="InterPro" id="IPR044492">
    <property type="entry name" value="P_typ_ATPase_HD_dom"/>
</dbReference>
<dbReference type="Gene3D" id="3.30.70.100">
    <property type="match status" value="1"/>
</dbReference>
<comment type="subcellular location">
    <subcellularLocation>
        <location evidence="11">Cell membrane</location>
    </subcellularLocation>
    <subcellularLocation>
        <location evidence="1">Endomembrane system</location>
        <topology evidence="1">Multi-pass membrane protein</topology>
    </subcellularLocation>
</comment>
<dbReference type="PRINTS" id="PR00943">
    <property type="entry name" value="CUATPASE"/>
</dbReference>
<evidence type="ECO:0000259" key="12">
    <source>
        <dbReference type="PROSITE" id="PS50846"/>
    </source>
</evidence>